<evidence type="ECO:0000256" key="1">
    <source>
        <dbReference type="SAM" id="MobiDB-lite"/>
    </source>
</evidence>
<accession>A0ABU7ANZ8</accession>
<feature type="region of interest" description="Disordered" evidence="1">
    <location>
        <begin position="1"/>
        <end position="38"/>
    </location>
</feature>
<evidence type="ECO:0000313" key="2">
    <source>
        <dbReference type="EMBL" id="MED6239931.1"/>
    </source>
</evidence>
<keyword evidence="3" id="KW-1185">Reference proteome</keyword>
<feature type="compositionally biased region" description="Pro residues" evidence="1">
    <location>
        <begin position="22"/>
        <end position="32"/>
    </location>
</feature>
<proteinExistence type="predicted"/>
<evidence type="ECO:0000313" key="3">
    <source>
        <dbReference type="Proteomes" id="UP001345963"/>
    </source>
</evidence>
<dbReference type="Proteomes" id="UP001345963">
    <property type="component" value="Unassembled WGS sequence"/>
</dbReference>
<reference evidence="2 3" key="1">
    <citation type="submission" date="2021-07" db="EMBL/GenBank/DDBJ databases">
        <authorList>
            <person name="Palmer J.M."/>
        </authorList>
    </citation>
    <scope>NUCLEOTIDE SEQUENCE [LARGE SCALE GENOMIC DNA]</scope>
    <source>
        <strain evidence="2 3">AT_MEX2019</strain>
        <tissue evidence="2">Muscle</tissue>
    </source>
</reference>
<dbReference type="EMBL" id="JAHUTI010022479">
    <property type="protein sequence ID" value="MED6239931.1"/>
    <property type="molecule type" value="Genomic_DNA"/>
</dbReference>
<comment type="caution">
    <text evidence="2">The sequence shown here is derived from an EMBL/GenBank/DDBJ whole genome shotgun (WGS) entry which is preliminary data.</text>
</comment>
<name>A0ABU7ANZ8_9TELE</name>
<organism evidence="2 3">
    <name type="scientific">Ataeniobius toweri</name>
    <dbReference type="NCBI Taxonomy" id="208326"/>
    <lineage>
        <taxon>Eukaryota</taxon>
        <taxon>Metazoa</taxon>
        <taxon>Chordata</taxon>
        <taxon>Craniata</taxon>
        <taxon>Vertebrata</taxon>
        <taxon>Euteleostomi</taxon>
        <taxon>Actinopterygii</taxon>
        <taxon>Neopterygii</taxon>
        <taxon>Teleostei</taxon>
        <taxon>Neoteleostei</taxon>
        <taxon>Acanthomorphata</taxon>
        <taxon>Ovalentaria</taxon>
        <taxon>Atherinomorphae</taxon>
        <taxon>Cyprinodontiformes</taxon>
        <taxon>Goodeidae</taxon>
        <taxon>Ataeniobius</taxon>
    </lineage>
</organism>
<sequence>MDEPPPHPDPVSGPVPEGFLDEPPPQPDPVPSSVPEGSQTSHPHTLFLSVRGSWMDCLHFLLLFLVLSWRAPRRNCLHPWFLFRRSSWRTCLHFLFLSLRSGRTHPLCMLGLAGSAAYLHGLAEGPSGLCTDRLASSGFHASELHRGFSWSRRRASDHRLLRRRPADHLKTSSEVQDHKRSHETQCQTLFNHPSIHPSSMPTYHCQGFKGAGVYPLWSVGESWETS</sequence>
<protein>
    <submittedName>
        <fullName evidence="2">Uncharacterized protein</fullName>
    </submittedName>
</protein>
<gene>
    <name evidence="2" type="ORF">ATANTOWER_013335</name>
</gene>